<feature type="transmembrane region" description="Helical" evidence="7">
    <location>
        <begin position="215"/>
        <end position="237"/>
    </location>
</feature>
<evidence type="ECO:0000256" key="4">
    <source>
        <dbReference type="ARBA" id="ARBA00022989"/>
    </source>
</evidence>
<feature type="transmembrane region" description="Helical" evidence="7">
    <location>
        <begin position="128"/>
        <end position="150"/>
    </location>
</feature>
<reference evidence="9 10" key="1">
    <citation type="journal article" date="2010" name="Stand. Genomic Sci.">
        <title>Non-contiguous finished genome sequence of Aminomonas paucivorans type strain (GLU-3).</title>
        <authorList>
            <person name="Pitluck S."/>
            <person name="Yasawong M."/>
            <person name="Held B."/>
            <person name="Lapidus A."/>
            <person name="Nolan M."/>
            <person name="Copeland A."/>
            <person name="Lucas S."/>
            <person name="Del Rio T.G."/>
            <person name="Tice H."/>
            <person name="Cheng J.F."/>
            <person name="Chertkov O."/>
            <person name="Goodwin L."/>
            <person name="Tapia R."/>
            <person name="Han C."/>
            <person name="Liolios K."/>
            <person name="Ivanova N."/>
            <person name="Mavromatis K."/>
            <person name="Ovchinnikova G."/>
            <person name="Pati A."/>
            <person name="Chen A."/>
            <person name="Palaniappan K."/>
            <person name="Land M."/>
            <person name="Hauser L."/>
            <person name="Chang Y.J."/>
            <person name="Jeffries C.D."/>
            <person name="Pukall R."/>
            <person name="Spring S."/>
            <person name="Rohde M."/>
            <person name="Sikorski J."/>
            <person name="Goker M."/>
            <person name="Woyke T."/>
            <person name="Bristow J."/>
            <person name="Eisen J.A."/>
            <person name="Markowitz V."/>
            <person name="Hugenholtz P."/>
            <person name="Kyrpides N.C."/>
            <person name="Klenk H.P."/>
        </authorList>
    </citation>
    <scope>NUCLEOTIDE SEQUENCE [LARGE SCALE GENOMIC DNA]</scope>
    <source>
        <strain evidence="9 10">DSM 12260</strain>
    </source>
</reference>
<evidence type="ECO:0000256" key="1">
    <source>
        <dbReference type="ARBA" id="ARBA00004651"/>
    </source>
</evidence>
<dbReference type="Pfam" id="PF00892">
    <property type="entry name" value="EamA"/>
    <property type="match status" value="2"/>
</dbReference>
<feature type="transmembrane region" description="Helical" evidence="7">
    <location>
        <begin position="156"/>
        <end position="176"/>
    </location>
</feature>
<evidence type="ECO:0000256" key="7">
    <source>
        <dbReference type="SAM" id="Phobius"/>
    </source>
</evidence>
<comment type="subcellular location">
    <subcellularLocation>
        <location evidence="1">Cell membrane</location>
        <topology evidence="1">Multi-pass membrane protein</topology>
    </subcellularLocation>
</comment>
<feature type="compositionally biased region" description="Acidic residues" evidence="6">
    <location>
        <begin position="303"/>
        <end position="313"/>
    </location>
</feature>
<keyword evidence="4 7" id="KW-1133">Transmembrane helix</keyword>
<keyword evidence="5 7" id="KW-0472">Membrane</keyword>
<dbReference type="SUPFAM" id="SSF103481">
    <property type="entry name" value="Multidrug resistance efflux transporter EmrE"/>
    <property type="match status" value="2"/>
</dbReference>
<dbReference type="GO" id="GO:0005886">
    <property type="term" value="C:plasma membrane"/>
    <property type="evidence" value="ECO:0007669"/>
    <property type="project" value="UniProtKB-SubCell"/>
</dbReference>
<feature type="domain" description="EamA" evidence="8">
    <location>
        <begin position="154"/>
        <end position="286"/>
    </location>
</feature>
<keyword evidence="3 7" id="KW-0812">Transmembrane</keyword>
<evidence type="ECO:0000259" key="8">
    <source>
        <dbReference type="Pfam" id="PF00892"/>
    </source>
</evidence>
<dbReference type="RefSeq" id="WP_006300415.1">
    <property type="nucleotide sequence ID" value="NZ_CM001022.1"/>
</dbReference>
<sequence>MPIQPNPRPWQVLAADLALLVVAAVWGAGYPVSALAIRSITPLWLLGIRFAIAGTAMVVLFRRHLRGFDWRGAIPVYALSLVMALSYLLHIYALTLSTAAKQSFIAGTSVAMVPFVSAAFHRCWPSRVALAGSLVTSLGLSVLAFTPGMAFNGGDVLSLLMAVTIALHVVLCAACIRKHDALAVATIQILCGGMVFLLGAVLLEPLPDFRFTPGLWRSILFLALLATVFPFGVQCVALRYTHEVHAGILLALESPFGYGVAILMGQERLRGQGLVAGAILLAGVLLAESELWRGPSRERTEPEEAEEAAEEAG</sequence>
<evidence type="ECO:0000313" key="9">
    <source>
        <dbReference type="EMBL" id="EFQ23247.1"/>
    </source>
</evidence>
<evidence type="ECO:0000256" key="6">
    <source>
        <dbReference type="SAM" id="MobiDB-lite"/>
    </source>
</evidence>
<dbReference type="EMBL" id="CM001022">
    <property type="protein sequence ID" value="EFQ23247.1"/>
    <property type="molecule type" value="Genomic_DNA"/>
</dbReference>
<feature type="transmembrane region" description="Helical" evidence="7">
    <location>
        <begin position="183"/>
        <end position="203"/>
    </location>
</feature>
<keyword evidence="10" id="KW-1185">Reference proteome</keyword>
<dbReference type="HOGENOM" id="CLU_033863_21_3_0"/>
<accession>E3CVP6</accession>
<feature type="transmembrane region" description="Helical" evidence="7">
    <location>
        <begin position="104"/>
        <end position="121"/>
    </location>
</feature>
<dbReference type="InterPro" id="IPR000620">
    <property type="entry name" value="EamA_dom"/>
</dbReference>
<feature type="region of interest" description="Disordered" evidence="6">
    <location>
        <begin position="294"/>
        <end position="313"/>
    </location>
</feature>
<feature type="transmembrane region" description="Helical" evidence="7">
    <location>
        <begin position="73"/>
        <end position="92"/>
    </location>
</feature>
<feature type="domain" description="EamA" evidence="8">
    <location>
        <begin position="15"/>
        <end position="143"/>
    </location>
</feature>
<dbReference type="PANTHER" id="PTHR42920:SF5">
    <property type="entry name" value="EAMA DOMAIN-CONTAINING PROTEIN"/>
    <property type="match status" value="1"/>
</dbReference>
<dbReference type="AlphaFoldDB" id="E3CVP6"/>
<name>E3CVP6_9BACT</name>
<evidence type="ECO:0000256" key="5">
    <source>
        <dbReference type="ARBA" id="ARBA00023136"/>
    </source>
</evidence>
<dbReference type="PANTHER" id="PTHR42920">
    <property type="entry name" value="OS03G0707200 PROTEIN-RELATED"/>
    <property type="match status" value="1"/>
</dbReference>
<dbReference type="InterPro" id="IPR051258">
    <property type="entry name" value="Diverse_Substrate_Transporter"/>
</dbReference>
<evidence type="ECO:0000313" key="10">
    <source>
        <dbReference type="Proteomes" id="UP000005096"/>
    </source>
</evidence>
<keyword evidence="2" id="KW-1003">Cell membrane</keyword>
<dbReference type="OrthoDB" id="9804865at2"/>
<protein>
    <recommendedName>
        <fullName evidence="8">EamA domain-containing protein</fullName>
    </recommendedName>
</protein>
<dbReference type="InterPro" id="IPR037185">
    <property type="entry name" value="EmrE-like"/>
</dbReference>
<organism evidence="9 10">
    <name type="scientific">Aminomonas paucivorans DSM 12260</name>
    <dbReference type="NCBI Taxonomy" id="584708"/>
    <lineage>
        <taxon>Bacteria</taxon>
        <taxon>Thermotogati</taxon>
        <taxon>Synergistota</taxon>
        <taxon>Synergistia</taxon>
        <taxon>Synergistales</taxon>
        <taxon>Synergistaceae</taxon>
        <taxon>Aminomonas</taxon>
    </lineage>
</organism>
<evidence type="ECO:0000256" key="3">
    <source>
        <dbReference type="ARBA" id="ARBA00022692"/>
    </source>
</evidence>
<gene>
    <name evidence="9" type="ORF">Apau_0819</name>
</gene>
<dbReference type="STRING" id="584708.Apau_0819"/>
<proteinExistence type="predicted"/>
<dbReference type="PaxDb" id="584708-Apau_0819"/>
<evidence type="ECO:0000256" key="2">
    <source>
        <dbReference type="ARBA" id="ARBA00022475"/>
    </source>
</evidence>
<feature type="transmembrane region" description="Helical" evidence="7">
    <location>
        <begin position="43"/>
        <end position="61"/>
    </location>
</feature>
<dbReference type="eggNOG" id="COG0697">
    <property type="taxonomic scope" value="Bacteria"/>
</dbReference>
<feature type="transmembrane region" description="Helical" evidence="7">
    <location>
        <begin position="12"/>
        <end position="37"/>
    </location>
</feature>
<dbReference type="Proteomes" id="UP000005096">
    <property type="component" value="Chromosome"/>
</dbReference>